<comment type="caution">
    <text evidence="2">The sequence shown here is derived from an EMBL/GenBank/DDBJ whole genome shotgun (WGS) entry which is preliminary data.</text>
</comment>
<accession>A0A2G5VVG7</accession>
<gene>
    <name evidence="2" type="primary">Cnig_chr_I.g92</name>
    <name evidence="2" type="ORF">B9Z55_000092</name>
</gene>
<dbReference type="AlphaFoldDB" id="A0A2G5VVG7"/>
<feature type="chain" id="PRO_5013895881" evidence="1">
    <location>
        <begin position="19"/>
        <end position="73"/>
    </location>
</feature>
<reference evidence="3" key="1">
    <citation type="submission" date="2017-10" db="EMBL/GenBank/DDBJ databases">
        <title>Rapid genome shrinkage in a self-fertile nematode reveals novel sperm competition proteins.</title>
        <authorList>
            <person name="Yin D."/>
            <person name="Schwarz E.M."/>
            <person name="Thomas C.G."/>
            <person name="Felde R.L."/>
            <person name="Korf I.F."/>
            <person name="Cutter A.D."/>
            <person name="Schartner C.M."/>
            <person name="Ralston E.J."/>
            <person name="Meyer B.J."/>
            <person name="Haag E.S."/>
        </authorList>
    </citation>
    <scope>NUCLEOTIDE SEQUENCE [LARGE SCALE GENOMIC DNA]</scope>
    <source>
        <strain evidence="3">JU1422</strain>
    </source>
</reference>
<evidence type="ECO:0000256" key="1">
    <source>
        <dbReference type="SAM" id="SignalP"/>
    </source>
</evidence>
<protein>
    <submittedName>
        <fullName evidence="2">Uncharacterized protein</fullName>
    </submittedName>
</protein>
<evidence type="ECO:0000313" key="2">
    <source>
        <dbReference type="EMBL" id="PIC55795.1"/>
    </source>
</evidence>
<keyword evidence="3" id="KW-1185">Reference proteome</keyword>
<feature type="signal peptide" evidence="1">
    <location>
        <begin position="1"/>
        <end position="18"/>
    </location>
</feature>
<evidence type="ECO:0000313" key="3">
    <source>
        <dbReference type="Proteomes" id="UP000230233"/>
    </source>
</evidence>
<dbReference type="EMBL" id="PDUG01000001">
    <property type="protein sequence ID" value="PIC55795.1"/>
    <property type="molecule type" value="Genomic_DNA"/>
</dbReference>
<proteinExistence type="predicted"/>
<organism evidence="2 3">
    <name type="scientific">Caenorhabditis nigoni</name>
    <dbReference type="NCBI Taxonomy" id="1611254"/>
    <lineage>
        <taxon>Eukaryota</taxon>
        <taxon>Metazoa</taxon>
        <taxon>Ecdysozoa</taxon>
        <taxon>Nematoda</taxon>
        <taxon>Chromadorea</taxon>
        <taxon>Rhabditida</taxon>
        <taxon>Rhabditina</taxon>
        <taxon>Rhabditomorpha</taxon>
        <taxon>Rhabditoidea</taxon>
        <taxon>Rhabditidae</taxon>
        <taxon>Peloderinae</taxon>
        <taxon>Caenorhabditis</taxon>
    </lineage>
</organism>
<keyword evidence="1" id="KW-0732">Signal</keyword>
<name>A0A2G5VVG7_9PELO</name>
<dbReference type="Proteomes" id="UP000230233">
    <property type="component" value="Chromosome I"/>
</dbReference>
<sequence length="73" mass="8093">MILRFLIFTALAVTTANSSTRQQAAAASSAFHSIQVSQNYLMTLTGCFVISPIFCQFDSFQYLSQELRKFGSS</sequence>
<dbReference type="STRING" id="1611254.A0A2G5VVG7"/>